<gene>
    <name evidence="1" type="ORF">ARMSODRAFT_857987</name>
</gene>
<accession>A0A2H3BKV4</accession>
<evidence type="ECO:0008006" key="3">
    <source>
        <dbReference type="Google" id="ProtNLM"/>
    </source>
</evidence>
<feature type="non-terminal residue" evidence="1">
    <location>
        <position position="1"/>
    </location>
</feature>
<protein>
    <recommendedName>
        <fullName evidence="3">Reverse transcriptase zinc-binding domain-containing protein</fullName>
    </recommendedName>
</protein>
<sequence>KRRQTSLLIQLRTGHIPLNAYLHRFKKADFPYCESCYAKGVEVKETVHHFIFECPKHQSIRVGMRNEMGR</sequence>
<reference evidence="2" key="1">
    <citation type="journal article" date="2017" name="Nat. Ecol. Evol.">
        <title>Genome expansion and lineage-specific genetic innovations in the forest pathogenic fungi Armillaria.</title>
        <authorList>
            <person name="Sipos G."/>
            <person name="Prasanna A.N."/>
            <person name="Walter M.C."/>
            <person name="O'Connor E."/>
            <person name="Balint B."/>
            <person name="Krizsan K."/>
            <person name="Kiss B."/>
            <person name="Hess J."/>
            <person name="Varga T."/>
            <person name="Slot J."/>
            <person name="Riley R."/>
            <person name="Boka B."/>
            <person name="Rigling D."/>
            <person name="Barry K."/>
            <person name="Lee J."/>
            <person name="Mihaltcheva S."/>
            <person name="LaButti K."/>
            <person name="Lipzen A."/>
            <person name="Waldron R."/>
            <person name="Moloney N.M."/>
            <person name="Sperisen C."/>
            <person name="Kredics L."/>
            <person name="Vagvoelgyi C."/>
            <person name="Patrignani A."/>
            <person name="Fitzpatrick D."/>
            <person name="Nagy I."/>
            <person name="Doyle S."/>
            <person name="Anderson J.B."/>
            <person name="Grigoriev I.V."/>
            <person name="Gueldener U."/>
            <person name="Muensterkoetter M."/>
            <person name="Nagy L.G."/>
        </authorList>
    </citation>
    <scope>NUCLEOTIDE SEQUENCE [LARGE SCALE GENOMIC DNA]</scope>
    <source>
        <strain evidence="2">28-4</strain>
    </source>
</reference>
<dbReference type="AlphaFoldDB" id="A0A2H3BKV4"/>
<name>A0A2H3BKV4_9AGAR</name>
<keyword evidence="2" id="KW-1185">Reference proteome</keyword>
<dbReference type="STRING" id="1076256.A0A2H3BKV4"/>
<dbReference type="Proteomes" id="UP000218334">
    <property type="component" value="Unassembled WGS sequence"/>
</dbReference>
<evidence type="ECO:0000313" key="2">
    <source>
        <dbReference type="Proteomes" id="UP000218334"/>
    </source>
</evidence>
<dbReference type="EMBL" id="KZ293423">
    <property type="protein sequence ID" value="PBK71505.1"/>
    <property type="molecule type" value="Genomic_DNA"/>
</dbReference>
<organism evidence="1 2">
    <name type="scientific">Armillaria solidipes</name>
    <dbReference type="NCBI Taxonomy" id="1076256"/>
    <lineage>
        <taxon>Eukaryota</taxon>
        <taxon>Fungi</taxon>
        <taxon>Dikarya</taxon>
        <taxon>Basidiomycota</taxon>
        <taxon>Agaricomycotina</taxon>
        <taxon>Agaricomycetes</taxon>
        <taxon>Agaricomycetidae</taxon>
        <taxon>Agaricales</taxon>
        <taxon>Marasmiineae</taxon>
        <taxon>Physalacriaceae</taxon>
        <taxon>Armillaria</taxon>
    </lineage>
</organism>
<feature type="non-terminal residue" evidence="1">
    <location>
        <position position="70"/>
    </location>
</feature>
<proteinExistence type="predicted"/>
<evidence type="ECO:0000313" key="1">
    <source>
        <dbReference type="EMBL" id="PBK71505.1"/>
    </source>
</evidence>